<name>A0ACD0P8U2_9BASI</name>
<sequence>MIIIPLPNAPTPHLPTCQEEDGSRSSSISRGSRSRSSSPSKGLRRSSRQASKTQSGSPDSVSLESVPKGEDPKALKYEVPIDVPLPPFGKPTKDMERDLGRLYEAVSGARRIAVICGAGISVSSPANIPDFRSASGLFKKLKEQHPTAGLSSGKDLFDARLFNSESTSSLFYAMIAELKRLADEAQPTIFHRLLKRLDNEGRLQRIYTQNIDGLEEKAGLTFGLGETGDSTSTFRALGKRKRLEANQSSGSLGSRTGNWSRSKSDSALLWAKRQSEASQATGPMFPRTIPLHGTLSTLTCPLCSHKLSLSSGRAVAKDNSHGDGSLPPGIDPLELLREGQPVPCPRCEVADEVRTANNLRSRGVGRMKVDVVLYGGQNDGAERVGECLQRDILGLRDPLEPPVPESAAETRARERREQKQAEKARQEEFKSSIKVEKKEEGVQGGATDVFSPAGDFGGQKSADEVLRAAFDDGDTPPPDQGKEEQDDDDDDEKVEPGPSGTFFNNSVEEEMRRSSRPARLKPLPPDLLIVAGTSLKVPGTKRIVREFAKACHARDHRVYFSDSDSEVGTSDTNSSRKQSFKSRSKEARAASTDDDREGSDTDEDDLNAPIRTILLNYDFPVPAREWEDVFDVWVQGDLQRAALGLFPTLSKASKQEWEKFKDEEEVVLQHTWAPLQIALEEQRSAFKRKGRKSGSLPQRPTRAEPLKTGSTVETPSGQQASPIKKKRAVSTSAIGKGTQRSTSKKVVKETIAESEDQDEVERISSSQTGKAKGGVRTKGASAAGKSSATNAFNHGRGHISVVVPSLQTPPTPPPSTPSANSTPEPETAETSSREPSPTEGWEDEDSVIEIRAGLRLKKKRPAAPSRVSQDGAVMARSKRKAGKQSMLSHIGRGIKANANKAMTSGTRPKQKRA</sequence>
<reference evidence="1 2" key="1">
    <citation type="journal article" date="2018" name="Mol. Biol. Evol.">
        <title>Broad Genomic Sampling Reveals a Smut Pathogenic Ancestry of the Fungal Clade Ustilaginomycotina.</title>
        <authorList>
            <person name="Kijpornyongpan T."/>
            <person name="Mondo S.J."/>
            <person name="Barry K."/>
            <person name="Sandor L."/>
            <person name="Lee J."/>
            <person name="Lipzen A."/>
            <person name="Pangilinan J."/>
            <person name="LaButti K."/>
            <person name="Hainaut M."/>
            <person name="Henrissat B."/>
            <person name="Grigoriev I.V."/>
            <person name="Spatafora J.W."/>
            <person name="Aime M.C."/>
        </authorList>
    </citation>
    <scope>NUCLEOTIDE SEQUENCE [LARGE SCALE GENOMIC DNA]</scope>
    <source>
        <strain evidence="1 2">SA 807</strain>
    </source>
</reference>
<evidence type="ECO:0000313" key="1">
    <source>
        <dbReference type="EMBL" id="PWN54482.1"/>
    </source>
</evidence>
<proteinExistence type="predicted"/>
<dbReference type="EMBL" id="KZ819683">
    <property type="protein sequence ID" value="PWN54482.1"/>
    <property type="molecule type" value="Genomic_DNA"/>
</dbReference>
<dbReference type="Proteomes" id="UP000245626">
    <property type="component" value="Unassembled WGS sequence"/>
</dbReference>
<evidence type="ECO:0000313" key="2">
    <source>
        <dbReference type="Proteomes" id="UP000245626"/>
    </source>
</evidence>
<keyword evidence="2" id="KW-1185">Reference proteome</keyword>
<protein>
    <submittedName>
        <fullName evidence="1">DHS-like NAD/FAD-binding domain-containing protein</fullName>
    </submittedName>
</protein>
<gene>
    <name evidence="1" type="ORF">IE53DRAFT_365418</name>
</gene>
<organism evidence="1 2">
    <name type="scientific">Violaceomyces palustris</name>
    <dbReference type="NCBI Taxonomy" id="1673888"/>
    <lineage>
        <taxon>Eukaryota</taxon>
        <taxon>Fungi</taxon>
        <taxon>Dikarya</taxon>
        <taxon>Basidiomycota</taxon>
        <taxon>Ustilaginomycotina</taxon>
        <taxon>Ustilaginomycetes</taxon>
        <taxon>Violaceomycetales</taxon>
        <taxon>Violaceomycetaceae</taxon>
        <taxon>Violaceomyces</taxon>
    </lineage>
</organism>
<accession>A0ACD0P8U2</accession>